<accession>A0A3M7SCU6</accession>
<dbReference type="OrthoDB" id="10062044at2759"/>
<evidence type="ECO:0000313" key="1">
    <source>
        <dbReference type="EMBL" id="RNA33559.1"/>
    </source>
</evidence>
<proteinExistence type="predicted"/>
<dbReference type="AlphaFoldDB" id="A0A3M7SCU6"/>
<evidence type="ECO:0000313" key="2">
    <source>
        <dbReference type="Proteomes" id="UP000276133"/>
    </source>
</evidence>
<dbReference type="EMBL" id="REGN01001617">
    <property type="protein sequence ID" value="RNA33559.1"/>
    <property type="molecule type" value="Genomic_DNA"/>
</dbReference>
<organism evidence="1 2">
    <name type="scientific">Brachionus plicatilis</name>
    <name type="common">Marine rotifer</name>
    <name type="synonym">Brachionus muelleri</name>
    <dbReference type="NCBI Taxonomy" id="10195"/>
    <lineage>
        <taxon>Eukaryota</taxon>
        <taxon>Metazoa</taxon>
        <taxon>Spiralia</taxon>
        <taxon>Gnathifera</taxon>
        <taxon>Rotifera</taxon>
        <taxon>Eurotatoria</taxon>
        <taxon>Monogononta</taxon>
        <taxon>Pseudotrocha</taxon>
        <taxon>Ploima</taxon>
        <taxon>Brachionidae</taxon>
        <taxon>Brachionus</taxon>
    </lineage>
</organism>
<dbReference type="Proteomes" id="UP000276133">
    <property type="component" value="Unassembled WGS sequence"/>
</dbReference>
<reference evidence="1 2" key="1">
    <citation type="journal article" date="2018" name="Sci. Rep.">
        <title>Genomic signatures of local adaptation to the degree of environmental predictability in rotifers.</title>
        <authorList>
            <person name="Franch-Gras L."/>
            <person name="Hahn C."/>
            <person name="Garcia-Roger E.M."/>
            <person name="Carmona M.J."/>
            <person name="Serra M."/>
            <person name="Gomez A."/>
        </authorList>
    </citation>
    <scope>NUCLEOTIDE SEQUENCE [LARGE SCALE GENOMIC DNA]</scope>
    <source>
        <strain evidence="1">HYR1</strain>
    </source>
</reference>
<protein>
    <submittedName>
        <fullName evidence="1">Uncharacterized protein</fullName>
    </submittedName>
</protein>
<keyword evidence="2" id="KW-1185">Reference proteome</keyword>
<name>A0A3M7SCU6_BRAPC</name>
<comment type="caution">
    <text evidence="1">The sequence shown here is derived from an EMBL/GenBank/DDBJ whole genome shotgun (WGS) entry which is preliminary data.</text>
</comment>
<sequence length="420" mass="48116">MPSINITQPNSSGDNQFLSDIELKILRSSVPLEFNNTDHISFENQKFLLLNKSEIENWRGNVGLGQLPLNKDSHPLVINKKPTNTLDYVQQLTIRYLRPPTPKSPSPIVIKQNPDICAPPAPPLVIRQIPPEPKSPEPLIIRENPPPPPAKLDKKVIVVRGKNLPPPPRKVVIERLAPVPPKPPTIIIERWLPYSKRKCRVIYQKSSSPQMVVKDPKNVIVDWQTPEVEVEKKLNFLGVLKADPGEYRKKYGQNLKKLKDYPELREYLKNSNKLLKEDEEESEVPELEGDIDALKLVDLDKEGLGHYKDFVNNYDKKSICSKSLDTNHFLKSLLRCDLSSLKTSNSVEFFIDQVFESFNSCSRIGYLDARNIFTKYSARHGRKFNDNDFSFYDVFSIDSILATVPIFNNKFMSDGYSMEF</sequence>
<gene>
    <name evidence="1" type="ORF">BpHYR1_025257</name>
</gene>